<evidence type="ECO:0000313" key="1">
    <source>
        <dbReference type="EMBL" id="QOW00468.1"/>
    </source>
</evidence>
<name>A0A7M2XS45_9NOCA</name>
<organism evidence="1 2">
    <name type="scientific">Rhodococcus pyridinivorans</name>
    <dbReference type="NCBI Taxonomy" id="103816"/>
    <lineage>
        <taxon>Bacteria</taxon>
        <taxon>Bacillati</taxon>
        <taxon>Actinomycetota</taxon>
        <taxon>Actinomycetes</taxon>
        <taxon>Mycobacteriales</taxon>
        <taxon>Nocardiaceae</taxon>
        <taxon>Rhodococcus</taxon>
    </lineage>
</organism>
<dbReference type="Proteomes" id="UP000593818">
    <property type="component" value="Chromosome"/>
</dbReference>
<sequence>MLCADGWILPGLVDAHCHVGLRFGGGAEDEEGLLAQAVTERDAGVLLLRDAGSPVDTRALDQRADLSRIIRAGRQIALPSAR</sequence>
<dbReference type="SUPFAM" id="SSF51556">
    <property type="entry name" value="Metallo-dependent hydrolases"/>
    <property type="match status" value="1"/>
</dbReference>
<proteinExistence type="predicted"/>
<protein>
    <submittedName>
        <fullName evidence="1">Amidohydrolase</fullName>
    </submittedName>
</protein>
<keyword evidence="1" id="KW-0378">Hydrolase</keyword>
<accession>A0A7M2XS45</accession>
<evidence type="ECO:0000313" key="2">
    <source>
        <dbReference type="Proteomes" id="UP000593818"/>
    </source>
</evidence>
<dbReference type="EMBL" id="CP063450">
    <property type="protein sequence ID" value="QOW00468.1"/>
    <property type="molecule type" value="Genomic_DNA"/>
</dbReference>
<keyword evidence="2" id="KW-1185">Reference proteome</keyword>
<reference evidence="1 2" key="1">
    <citation type="submission" date="2020-10" db="EMBL/GenBank/DDBJ databases">
        <title>Whole genome sequence of oil-degrading bacteria Rhodococcus pyridinivorans strain 5Ap.</title>
        <authorList>
            <person name="Akhremchuk A.E."/>
            <person name="Valentovich L.N."/>
            <person name="Charniauskaya M.I."/>
            <person name="Bukliarevich H.A."/>
            <person name="Titok M.A."/>
        </authorList>
    </citation>
    <scope>NUCLEOTIDE SEQUENCE [LARGE SCALE GENOMIC DNA]</scope>
    <source>
        <strain evidence="1 2">5Ap</strain>
    </source>
</reference>
<dbReference type="GO" id="GO:0016787">
    <property type="term" value="F:hydrolase activity"/>
    <property type="evidence" value="ECO:0007669"/>
    <property type="project" value="UniProtKB-KW"/>
</dbReference>
<gene>
    <name evidence="1" type="ORF">INP59_09155</name>
</gene>
<dbReference type="InterPro" id="IPR032466">
    <property type="entry name" value="Metal_Hydrolase"/>
</dbReference>
<dbReference type="AlphaFoldDB" id="A0A7M2XS45"/>